<feature type="transmembrane region" description="Helical" evidence="1">
    <location>
        <begin position="12"/>
        <end position="31"/>
    </location>
</feature>
<keyword evidence="3" id="KW-1185">Reference proteome</keyword>
<accession>A0A2P8DJN3</accession>
<evidence type="ECO:0000313" key="3">
    <source>
        <dbReference type="Proteomes" id="UP000240542"/>
    </source>
</evidence>
<sequence>MRRSDETGVRWGRAVLAVVASVLFWMLWSMGQYMAYLRYADVDQAEETGSQVLWTAVPQLFASFVLVLIATLIYGRARIAAPAGAAVVLAFPVGMAVVSAVLGAAGGDPVAPMIAQFVTGLAGAAAAYLFLRPKRRASSYGY</sequence>
<dbReference type="Proteomes" id="UP000240542">
    <property type="component" value="Unassembled WGS sequence"/>
</dbReference>
<gene>
    <name evidence="2" type="ORF">CLV63_108150</name>
</gene>
<dbReference type="AlphaFoldDB" id="A0A2P8DJN3"/>
<organism evidence="2 3">
    <name type="scientific">Murinocardiopsis flavida</name>
    <dbReference type="NCBI Taxonomy" id="645275"/>
    <lineage>
        <taxon>Bacteria</taxon>
        <taxon>Bacillati</taxon>
        <taxon>Actinomycetota</taxon>
        <taxon>Actinomycetes</taxon>
        <taxon>Streptosporangiales</taxon>
        <taxon>Nocardiopsidaceae</taxon>
        <taxon>Murinocardiopsis</taxon>
    </lineage>
</organism>
<evidence type="ECO:0000313" key="2">
    <source>
        <dbReference type="EMBL" id="PSK97430.1"/>
    </source>
</evidence>
<proteinExistence type="predicted"/>
<feature type="transmembrane region" description="Helical" evidence="1">
    <location>
        <begin position="113"/>
        <end position="131"/>
    </location>
</feature>
<name>A0A2P8DJN3_9ACTN</name>
<feature type="transmembrane region" description="Helical" evidence="1">
    <location>
        <begin position="86"/>
        <end position="107"/>
    </location>
</feature>
<protein>
    <submittedName>
        <fullName evidence="2">Uncharacterized protein</fullName>
    </submittedName>
</protein>
<evidence type="ECO:0000256" key="1">
    <source>
        <dbReference type="SAM" id="Phobius"/>
    </source>
</evidence>
<keyword evidence="1" id="KW-0812">Transmembrane</keyword>
<dbReference type="EMBL" id="PYGA01000008">
    <property type="protein sequence ID" value="PSK97430.1"/>
    <property type="molecule type" value="Genomic_DNA"/>
</dbReference>
<dbReference type="RefSeq" id="WP_106583313.1">
    <property type="nucleotide sequence ID" value="NZ_PYGA01000008.1"/>
</dbReference>
<feature type="transmembrane region" description="Helical" evidence="1">
    <location>
        <begin position="51"/>
        <end position="74"/>
    </location>
</feature>
<keyword evidence="1" id="KW-1133">Transmembrane helix</keyword>
<comment type="caution">
    <text evidence="2">The sequence shown here is derived from an EMBL/GenBank/DDBJ whole genome shotgun (WGS) entry which is preliminary data.</text>
</comment>
<keyword evidence="1" id="KW-0472">Membrane</keyword>
<reference evidence="2 3" key="1">
    <citation type="submission" date="2018-03" db="EMBL/GenBank/DDBJ databases">
        <title>Genomic Encyclopedia of Archaeal and Bacterial Type Strains, Phase II (KMG-II): from individual species to whole genera.</title>
        <authorList>
            <person name="Goeker M."/>
        </authorList>
    </citation>
    <scope>NUCLEOTIDE SEQUENCE [LARGE SCALE GENOMIC DNA]</scope>
    <source>
        <strain evidence="2 3">DSM 45312</strain>
    </source>
</reference>